<dbReference type="GO" id="GO:0030313">
    <property type="term" value="C:cell envelope"/>
    <property type="evidence" value="ECO:0007669"/>
    <property type="project" value="UniProtKB-SubCell"/>
</dbReference>
<protein>
    <submittedName>
        <fullName evidence="8">Arginine transporter subunit</fullName>
    </submittedName>
</protein>
<proteinExistence type="inferred from homology"/>
<evidence type="ECO:0000256" key="4">
    <source>
        <dbReference type="RuleBase" id="RU003744"/>
    </source>
</evidence>
<dbReference type="SMART" id="SM00062">
    <property type="entry name" value="PBPb"/>
    <property type="match status" value="1"/>
</dbReference>
<dbReference type="Pfam" id="PF00497">
    <property type="entry name" value="SBP_bac_3"/>
    <property type="match status" value="1"/>
</dbReference>
<evidence type="ECO:0000256" key="2">
    <source>
        <dbReference type="ARBA" id="ARBA00010333"/>
    </source>
</evidence>
<feature type="signal peptide" evidence="5">
    <location>
        <begin position="1"/>
        <end position="19"/>
    </location>
</feature>
<dbReference type="GO" id="GO:0015276">
    <property type="term" value="F:ligand-gated monoatomic ion channel activity"/>
    <property type="evidence" value="ECO:0007669"/>
    <property type="project" value="InterPro"/>
</dbReference>
<dbReference type="AlphaFoldDB" id="A0A377IZ77"/>
<dbReference type="PANTHER" id="PTHR35936:SF20">
    <property type="entry name" value="ABC TRANSPORTER ARGININE-BINDING PROTEIN 2-RELATED"/>
    <property type="match status" value="1"/>
</dbReference>
<feature type="chain" id="PRO_5017027928" evidence="5">
    <location>
        <begin position="20"/>
        <end position="240"/>
    </location>
</feature>
<dbReference type="Proteomes" id="UP000255264">
    <property type="component" value="Unassembled WGS sequence"/>
</dbReference>
<dbReference type="SUPFAM" id="SSF53850">
    <property type="entry name" value="Periplasmic binding protein-like II"/>
    <property type="match status" value="1"/>
</dbReference>
<comment type="similarity">
    <text evidence="2 4">Belongs to the bacterial solute-binding protein 3 family.</text>
</comment>
<organism evidence="8 9">
    <name type="scientific">Haemophilus pittmaniae</name>
    <dbReference type="NCBI Taxonomy" id="249188"/>
    <lineage>
        <taxon>Bacteria</taxon>
        <taxon>Pseudomonadati</taxon>
        <taxon>Pseudomonadota</taxon>
        <taxon>Gammaproteobacteria</taxon>
        <taxon>Pasteurellales</taxon>
        <taxon>Pasteurellaceae</taxon>
        <taxon>Haemophilus</taxon>
    </lineage>
</organism>
<evidence type="ECO:0000259" key="6">
    <source>
        <dbReference type="SMART" id="SM00062"/>
    </source>
</evidence>
<evidence type="ECO:0000313" key="9">
    <source>
        <dbReference type="Proteomes" id="UP000255264"/>
    </source>
</evidence>
<evidence type="ECO:0000256" key="1">
    <source>
        <dbReference type="ARBA" id="ARBA00004196"/>
    </source>
</evidence>
<keyword evidence="9" id="KW-1185">Reference proteome</keyword>
<evidence type="ECO:0000256" key="5">
    <source>
        <dbReference type="SAM" id="SignalP"/>
    </source>
</evidence>
<dbReference type="Gene3D" id="3.40.190.10">
    <property type="entry name" value="Periplasmic binding protein-like II"/>
    <property type="match status" value="2"/>
</dbReference>
<sequence>MKKLLLTTVMMGITLAANAKDIVFATEPSYPPFELTNEKNELVGFEIDLANAICQKIQETCHFKSQNFDTLIPGLKLKHFDAAMSAIDITEARAKHVLFSDSYYDSSASYIALKGKYDLATAKVIGVQTGTTFQQYTANETKQYESKSYINLNDALLDLKNGRVDIIFGDTAVLAYLIKDEPNIHFVGDKVTNKEYFGTGLGIAFNKSSGELRDKINKGLAEVKASGEYQKIYDKWMTTK</sequence>
<accession>A0A377IZ77</accession>
<dbReference type="SMART" id="SM00079">
    <property type="entry name" value="PBPe"/>
    <property type="match status" value="1"/>
</dbReference>
<dbReference type="EMBL" id="UGHS01000004">
    <property type="protein sequence ID" value="STO93409.1"/>
    <property type="molecule type" value="Genomic_DNA"/>
</dbReference>
<dbReference type="RefSeq" id="WP_115003150.1">
    <property type="nucleotide sequence ID" value="NZ_JAHAHE010000007.1"/>
</dbReference>
<evidence type="ECO:0000256" key="3">
    <source>
        <dbReference type="ARBA" id="ARBA00022729"/>
    </source>
</evidence>
<keyword evidence="3 5" id="KW-0732">Signal</keyword>
<dbReference type="InterPro" id="IPR001320">
    <property type="entry name" value="Iontro_rcpt_C"/>
</dbReference>
<dbReference type="PANTHER" id="PTHR35936">
    <property type="entry name" value="MEMBRANE-BOUND LYTIC MUREIN TRANSGLYCOSYLASE F"/>
    <property type="match status" value="1"/>
</dbReference>
<dbReference type="GO" id="GO:0016020">
    <property type="term" value="C:membrane"/>
    <property type="evidence" value="ECO:0007669"/>
    <property type="project" value="InterPro"/>
</dbReference>
<evidence type="ECO:0000259" key="7">
    <source>
        <dbReference type="SMART" id="SM00079"/>
    </source>
</evidence>
<gene>
    <name evidence="8" type="primary">artI_1</name>
    <name evidence="8" type="ORF">NCTC13335_01281</name>
</gene>
<dbReference type="OrthoDB" id="9768183at2"/>
<dbReference type="InterPro" id="IPR018313">
    <property type="entry name" value="SBP_3_CS"/>
</dbReference>
<feature type="domain" description="Ionotropic glutamate receptor C-terminal" evidence="7">
    <location>
        <begin position="21"/>
        <end position="239"/>
    </location>
</feature>
<dbReference type="PROSITE" id="PS01039">
    <property type="entry name" value="SBP_BACTERIAL_3"/>
    <property type="match status" value="1"/>
</dbReference>
<reference evidence="8 9" key="1">
    <citation type="submission" date="2018-06" db="EMBL/GenBank/DDBJ databases">
        <authorList>
            <consortium name="Pathogen Informatics"/>
            <person name="Doyle S."/>
        </authorList>
    </citation>
    <scope>NUCLEOTIDE SEQUENCE [LARGE SCALE GENOMIC DNA]</scope>
    <source>
        <strain evidence="8 9">NCTC13335</strain>
    </source>
</reference>
<evidence type="ECO:0000313" key="8">
    <source>
        <dbReference type="EMBL" id="STO93409.1"/>
    </source>
</evidence>
<comment type="subcellular location">
    <subcellularLocation>
        <location evidence="1">Cell envelope</location>
    </subcellularLocation>
</comment>
<feature type="domain" description="Solute-binding protein family 3/N-terminal" evidence="6">
    <location>
        <begin position="21"/>
        <end position="240"/>
    </location>
</feature>
<dbReference type="InterPro" id="IPR001638">
    <property type="entry name" value="Solute-binding_3/MltF_N"/>
</dbReference>
<name>A0A377IZ77_9PAST</name>